<dbReference type="InterPro" id="IPR003439">
    <property type="entry name" value="ABC_transporter-like_ATP-bd"/>
</dbReference>
<keyword evidence="15" id="KW-1185">Reference proteome</keyword>
<evidence type="ECO:0000313" key="15">
    <source>
        <dbReference type="Proteomes" id="UP000019918"/>
    </source>
</evidence>
<dbReference type="NCBIfam" id="NF007813">
    <property type="entry name" value="PRK10522.1"/>
    <property type="match status" value="1"/>
</dbReference>
<feature type="transmembrane region" description="Helical" evidence="11">
    <location>
        <begin position="12"/>
        <end position="36"/>
    </location>
</feature>
<dbReference type="PROSITE" id="PS50893">
    <property type="entry name" value="ABC_TRANSPORTER_2"/>
    <property type="match status" value="1"/>
</dbReference>
<dbReference type="InterPro" id="IPR017871">
    <property type="entry name" value="ABC_transporter-like_CS"/>
</dbReference>
<dbReference type="PANTHER" id="PTHR43553:SF11">
    <property type="entry name" value="ABC TRANSPORTER ATP-BINDING_PERMEASE PROTEIN YOJI"/>
    <property type="match status" value="1"/>
</dbReference>
<feature type="transmembrane region" description="Helical" evidence="11">
    <location>
        <begin position="266"/>
        <end position="290"/>
    </location>
</feature>
<dbReference type="PROSITE" id="PS00211">
    <property type="entry name" value="ABC_TRANSPORTER_1"/>
    <property type="match status" value="1"/>
</dbReference>
<dbReference type="InterPro" id="IPR005898">
    <property type="entry name" value="Cyc_pep_transpt_SyrD/YojI"/>
</dbReference>
<evidence type="ECO:0000259" key="12">
    <source>
        <dbReference type="PROSITE" id="PS50893"/>
    </source>
</evidence>
<accession>A0A014PWA9</accession>
<dbReference type="SUPFAM" id="SSF90123">
    <property type="entry name" value="ABC transporter transmembrane region"/>
    <property type="match status" value="1"/>
</dbReference>
<dbReference type="EMBL" id="JFHN01000051">
    <property type="protein sequence ID" value="EXU75157.1"/>
    <property type="molecule type" value="Genomic_DNA"/>
</dbReference>
<dbReference type="GO" id="GO:0043190">
    <property type="term" value="C:ATP-binding cassette (ABC) transporter complex"/>
    <property type="evidence" value="ECO:0007669"/>
    <property type="project" value="TreeGrafter"/>
</dbReference>
<organism evidence="14 15">
    <name type="scientific">Erwinia mallotivora</name>
    <dbReference type="NCBI Taxonomy" id="69222"/>
    <lineage>
        <taxon>Bacteria</taxon>
        <taxon>Pseudomonadati</taxon>
        <taxon>Pseudomonadota</taxon>
        <taxon>Gammaproteobacteria</taxon>
        <taxon>Enterobacterales</taxon>
        <taxon>Erwiniaceae</taxon>
        <taxon>Erwinia</taxon>
    </lineage>
</organism>
<reference evidence="14 15" key="1">
    <citation type="submission" date="2014-02" db="EMBL/GenBank/DDBJ databases">
        <title>Draft genome of Erwinia mallotivora strain BT-MARDI, a papaya dieback pathogen.</title>
        <authorList>
            <person name="Redzuan R."/>
            <person name="Abu Bakar N."/>
            <person name="Badrun R."/>
            <person name="Mohd Raih M.F."/>
            <person name="Rozano L."/>
            <person name="Mat Amin N."/>
        </authorList>
    </citation>
    <scope>NUCLEOTIDE SEQUENCE [LARGE SCALE GENOMIC DNA]</scope>
    <source>
        <strain evidence="14 15">BT-MARDI</strain>
    </source>
</reference>
<comment type="subcellular location">
    <subcellularLocation>
        <location evidence="1">Cell membrane</location>
        <topology evidence="1">Multi-pass membrane protein</topology>
    </subcellularLocation>
</comment>
<keyword evidence="4" id="KW-0813">Transport</keyword>
<evidence type="ECO:0000256" key="5">
    <source>
        <dbReference type="ARBA" id="ARBA00022692"/>
    </source>
</evidence>
<evidence type="ECO:0000256" key="7">
    <source>
        <dbReference type="ARBA" id="ARBA00022840"/>
    </source>
</evidence>
<evidence type="ECO:0000256" key="11">
    <source>
        <dbReference type="SAM" id="Phobius"/>
    </source>
</evidence>
<dbReference type="EC" id="7.6.2.2" evidence="3"/>
<protein>
    <recommendedName>
        <fullName evidence="3">ABC-type xenobiotic transporter</fullName>
        <ecNumber evidence="3">7.6.2.2</ecNumber>
    </recommendedName>
</protein>
<evidence type="ECO:0000256" key="1">
    <source>
        <dbReference type="ARBA" id="ARBA00004651"/>
    </source>
</evidence>
<dbReference type="GO" id="GO:0005524">
    <property type="term" value="F:ATP binding"/>
    <property type="evidence" value="ECO:0007669"/>
    <property type="project" value="UniProtKB-KW"/>
</dbReference>
<feature type="transmembrane region" description="Helical" evidence="11">
    <location>
        <begin position="241"/>
        <end position="260"/>
    </location>
</feature>
<dbReference type="AlphaFoldDB" id="A0A014PWA9"/>
<evidence type="ECO:0000256" key="10">
    <source>
        <dbReference type="ARBA" id="ARBA00034018"/>
    </source>
</evidence>
<dbReference type="RefSeq" id="WP_034938025.1">
    <property type="nucleotide sequence ID" value="NZ_JFHN01000051.1"/>
</dbReference>
<evidence type="ECO:0000256" key="6">
    <source>
        <dbReference type="ARBA" id="ARBA00022741"/>
    </source>
</evidence>
<dbReference type="InterPro" id="IPR011527">
    <property type="entry name" value="ABC1_TM_dom"/>
</dbReference>
<evidence type="ECO:0000256" key="2">
    <source>
        <dbReference type="ARBA" id="ARBA00006526"/>
    </source>
</evidence>
<dbReference type="Gene3D" id="1.20.1560.10">
    <property type="entry name" value="ABC transporter type 1, transmembrane domain"/>
    <property type="match status" value="1"/>
</dbReference>
<evidence type="ECO:0000256" key="8">
    <source>
        <dbReference type="ARBA" id="ARBA00022989"/>
    </source>
</evidence>
<dbReference type="GO" id="GO:0008559">
    <property type="term" value="F:ABC-type xenobiotic transporter activity"/>
    <property type="evidence" value="ECO:0007669"/>
    <property type="project" value="UniProtKB-EC"/>
</dbReference>
<dbReference type="PROSITE" id="PS50929">
    <property type="entry name" value="ABC_TM1F"/>
    <property type="match status" value="1"/>
</dbReference>
<feature type="domain" description="ABC transmembrane type-1" evidence="13">
    <location>
        <begin position="15"/>
        <end position="291"/>
    </location>
</feature>
<dbReference type="SMART" id="SM00382">
    <property type="entry name" value="AAA"/>
    <property type="match status" value="1"/>
</dbReference>
<keyword evidence="6" id="KW-0547">Nucleotide-binding</keyword>
<evidence type="ECO:0000256" key="3">
    <source>
        <dbReference type="ARBA" id="ARBA00012191"/>
    </source>
</evidence>
<name>A0A014PWA9_9GAMM</name>
<dbReference type="PANTHER" id="PTHR43553">
    <property type="entry name" value="HEAVY METAL TRANSPORTER"/>
    <property type="match status" value="1"/>
</dbReference>
<evidence type="ECO:0000256" key="9">
    <source>
        <dbReference type="ARBA" id="ARBA00023136"/>
    </source>
</evidence>
<dbReference type="OrthoDB" id="9760776at2"/>
<evidence type="ECO:0000313" key="14">
    <source>
        <dbReference type="EMBL" id="EXU75157.1"/>
    </source>
</evidence>
<dbReference type="STRING" id="69222.BG55_12945"/>
<keyword evidence="7 14" id="KW-0067">ATP-binding</keyword>
<proteinExistence type="inferred from homology"/>
<comment type="caution">
    <text evidence="14">The sequence shown here is derived from an EMBL/GenBank/DDBJ whole genome shotgun (WGS) entry which is preliminary data.</text>
</comment>
<comment type="similarity">
    <text evidence="2">Belongs to the ABC transporter superfamily. Drug exporter-2 (TC 3.A.1.117) family.</text>
</comment>
<gene>
    <name evidence="14" type="ORF">BG55_12945</name>
</gene>
<dbReference type="Proteomes" id="UP000019918">
    <property type="component" value="Unassembled WGS sequence"/>
</dbReference>
<dbReference type="PATRIC" id="fig|69222.5.peg.2654"/>
<dbReference type="InterPro" id="IPR036640">
    <property type="entry name" value="ABC1_TM_sf"/>
</dbReference>
<feature type="transmembrane region" description="Helical" evidence="11">
    <location>
        <begin position="150"/>
        <end position="168"/>
    </location>
</feature>
<keyword evidence="8 11" id="KW-1133">Transmembrane helix</keyword>
<dbReference type="Gene3D" id="3.40.50.300">
    <property type="entry name" value="P-loop containing nucleotide triphosphate hydrolases"/>
    <property type="match status" value="1"/>
</dbReference>
<dbReference type="GO" id="GO:0015833">
    <property type="term" value="P:peptide transport"/>
    <property type="evidence" value="ECO:0007669"/>
    <property type="project" value="InterPro"/>
</dbReference>
<dbReference type="InterPro" id="IPR003593">
    <property type="entry name" value="AAA+_ATPase"/>
</dbReference>
<dbReference type="InterPro" id="IPR027417">
    <property type="entry name" value="P-loop_NTPase"/>
</dbReference>
<keyword evidence="5 11" id="KW-0812">Transmembrane</keyword>
<feature type="domain" description="ABC transporter" evidence="12">
    <location>
        <begin position="323"/>
        <end position="549"/>
    </location>
</feature>
<dbReference type="NCBIfam" id="TIGR01194">
    <property type="entry name" value="cyc_pep_trnsptr"/>
    <property type="match status" value="1"/>
</dbReference>
<dbReference type="GO" id="GO:1904680">
    <property type="term" value="F:peptide transmembrane transporter activity"/>
    <property type="evidence" value="ECO:0007669"/>
    <property type="project" value="InterPro"/>
</dbReference>
<dbReference type="SUPFAM" id="SSF52540">
    <property type="entry name" value="P-loop containing nucleoside triphosphate hydrolases"/>
    <property type="match status" value="1"/>
</dbReference>
<feature type="transmembrane region" description="Helical" evidence="11">
    <location>
        <begin position="125"/>
        <end position="144"/>
    </location>
</feature>
<comment type="catalytic activity">
    <reaction evidence="10">
        <text>ATP + H2O + xenobioticSide 1 = ADP + phosphate + xenobioticSide 2.</text>
        <dbReference type="EC" id="7.6.2.2"/>
    </reaction>
</comment>
<evidence type="ECO:0000256" key="4">
    <source>
        <dbReference type="ARBA" id="ARBA00022448"/>
    </source>
</evidence>
<evidence type="ECO:0000259" key="13">
    <source>
        <dbReference type="PROSITE" id="PS50929"/>
    </source>
</evidence>
<dbReference type="FunFam" id="3.40.50.300:FF:001035">
    <property type="entry name" value="ABC transporter ATP-binding protein YojI"/>
    <property type="match status" value="1"/>
</dbReference>
<keyword evidence="9 11" id="KW-0472">Membrane</keyword>
<dbReference type="Pfam" id="PF00005">
    <property type="entry name" value="ABC_tran"/>
    <property type="match status" value="1"/>
</dbReference>
<dbReference type="InterPro" id="IPR050095">
    <property type="entry name" value="ECF_ABC_transporter_ATP-bd"/>
</dbReference>
<feature type="transmembrane region" description="Helical" evidence="11">
    <location>
        <begin position="56"/>
        <end position="80"/>
    </location>
</feature>
<sequence length="550" mass="62370">MELLHVVYRQYRWPFVTVIILSLLSAVSGIGLIAFINRELIVSLGSSLRVLPEFLGLLLLLMAVTLASQLALTLLGHHFVYRLRGEFIKRILDTHVEKIEQIGSPQLLATLTSDVRSITLAFVRLPELIQGIILAVGSAMYLAWLSANMLLVTVAWLAVTIAGGWFLVSKVYRHLAELRDIEDHLYTDYQTIIDGRKELALNRQRAQQIYETVYQQDALRFRHHIVRADTFHLSAVNWSNIMMLGAIGVVFFMANILGWADNAVAATYSLTLLFLRTPLLSAVGALPVLLSAQVAFKKLNDWELEHYQPDFMPPAAARNWHTLELRDLVYRYGESGFSTGPVNMTLRRGELIFLIGGNGSGKSTLAMLLTGLYLPVSGQILLDGEPIDTKNNESYRALFSAVFTDVHLFDRLIDQHGQPADTEKVRQWLERLRMQDKIKLEGNRVLDLKLSKGQSKRLALLLAAAEERDILLLDEWAADQDPHFRRIFYRELLPWLKSMGKTVFAISHDDNYFLHADRLLEMRNGQLSELTGQERELATLDAVRRTDLQA</sequence>
<dbReference type="GO" id="GO:0016887">
    <property type="term" value="F:ATP hydrolysis activity"/>
    <property type="evidence" value="ECO:0007669"/>
    <property type="project" value="InterPro"/>
</dbReference>